<dbReference type="EMBL" id="JAPEUY010000015">
    <property type="protein sequence ID" value="KAJ4365761.1"/>
    <property type="molecule type" value="Genomic_DNA"/>
</dbReference>
<organism evidence="2 3">
    <name type="scientific">Neocucurbitaria cava</name>
    <dbReference type="NCBI Taxonomy" id="798079"/>
    <lineage>
        <taxon>Eukaryota</taxon>
        <taxon>Fungi</taxon>
        <taxon>Dikarya</taxon>
        <taxon>Ascomycota</taxon>
        <taxon>Pezizomycotina</taxon>
        <taxon>Dothideomycetes</taxon>
        <taxon>Pleosporomycetidae</taxon>
        <taxon>Pleosporales</taxon>
        <taxon>Pleosporineae</taxon>
        <taxon>Cucurbitariaceae</taxon>
        <taxon>Neocucurbitaria</taxon>
    </lineage>
</organism>
<evidence type="ECO:0000313" key="3">
    <source>
        <dbReference type="Proteomes" id="UP001140560"/>
    </source>
</evidence>
<keyword evidence="3" id="KW-1185">Reference proteome</keyword>
<accession>A0A9W8Y4Z9</accession>
<feature type="region of interest" description="Disordered" evidence="1">
    <location>
        <begin position="63"/>
        <end position="102"/>
    </location>
</feature>
<gene>
    <name evidence="2" type="ORF">N0V83_008381</name>
</gene>
<sequence>MLKHRHSNVDVEVGRERLKKYEPLRSGKYRRCCSVKERPAQDNRGHDACNEVFCQFKKYRKPGATTEETSTQETAMVQPPSPEDGALRAADPTEGRDLPHNTSGLVRAQNVSVMNDTINVDSLETFTRSFSGQFSMAAVDSALRYQVIRIYKGMEQHNPARNARLGVSLQSPQDVRRTTQEFTELARS</sequence>
<feature type="compositionally biased region" description="Low complexity" evidence="1">
    <location>
        <begin position="65"/>
        <end position="74"/>
    </location>
</feature>
<comment type="caution">
    <text evidence="2">The sequence shown here is derived from an EMBL/GenBank/DDBJ whole genome shotgun (WGS) entry which is preliminary data.</text>
</comment>
<name>A0A9W8Y4Z9_9PLEO</name>
<evidence type="ECO:0000256" key="1">
    <source>
        <dbReference type="SAM" id="MobiDB-lite"/>
    </source>
</evidence>
<evidence type="ECO:0000313" key="2">
    <source>
        <dbReference type="EMBL" id="KAJ4365761.1"/>
    </source>
</evidence>
<protein>
    <submittedName>
        <fullName evidence="2">Uncharacterized protein</fullName>
    </submittedName>
</protein>
<dbReference type="Proteomes" id="UP001140560">
    <property type="component" value="Unassembled WGS sequence"/>
</dbReference>
<proteinExistence type="predicted"/>
<reference evidence="2" key="1">
    <citation type="submission" date="2022-10" db="EMBL/GenBank/DDBJ databases">
        <title>Tapping the CABI collections for fungal endophytes: first genome assemblies for Collariella, Neodidymelliopsis, Ascochyta clinopodiicola, Didymella pomorum, Didymosphaeria variabile, Neocosmospora piperis and Neocucurbitaria cava.</title>
        <authorList>
            <person name="Hill R."/>
        </authorList>
    </citation>
    <scope>NUCLEOTIDE SEQUENCE</scope>
    <source>
        <strain evidence="2">IMI 356814</strain>
    </source>
</reference>
<dbReference type="AlphaFoldDB" id="A0A9W8Y4Z9"/>